<proteinExistence type="predicted"/>
<evidence type="ECO:0000256" key="1">
    <source>
        <dbReference type="SAM" id="MobiDB-lite"/>
    </source>
</evidence>
<reference evidence="3" key="1">
    <citation type="submission" date="2020-04" db="EMBL/GenBank/DDBJ databases">
        <authorList>
            <person name="Alioto T."/>
            <person name="Alioto T."/>
            <person name="Gomez Garrido J."/>
        </authorList>
    </citation>
    <scope>NUCLEOTIDE SEQUENCE</scope>
    <source>
        <strain evidence="3">A484AB</strain>
    </source>
</reference>
<dbReference type="GO" id="GO:0030003">
    <property type="term" value="P:intracellular monoatomic cation homeostasis"/>
    <property type="evidence" value="ECO:0007669"/>
    <property type="project" value="TreeGrafter"/>
</dbReference>
<keyword evidence="2" id="KW-0472">Membrane</keyword>
<accession>A0A6S7KLA6</accession>
<dbReference type="GO" id="GO:0071578">
    <property type="term" value="P:zinc ion import across plasma membrane"/>
    <property type="evidence" value="ECO:0007669"/>
    <property type="project" value="TreeGrafter"/>
</dbReference>
<feature type="transmembrane region" description="Helical" evidence="2">
    <location>
        <begin position="86"/>
        <end position="107"/>
    </location>
</feature>
<dbReference type="AlphaFoldDB" id="A0A6S7KLA6"/>
<dbReference type="GO" id="GO:0005385">
    <property type="term" value="F:zinc ion transmembrane transporter activity"/>
    <property type="evidence" value="ECO:0007669"/>
    <property type="project" value="TreeGrafter"/>
</dbReference>
<feature type="transmembrane region" description="Helical" evidence="2">
    <location>
        <begin position="113"/>
        <end position="136"/>
    </location>
</feature>
<name>A0A6S7KLA6_PARCT</name>
<feature type="non-terminal residue" evidence="3">
    <location>
        <position position="1"/>
    </location>
</feature>
<evidence type="ECO:0000256" key="2">
    <source>
        <dbReference type="SAM" id="Phobius"/>
    </source>
</evidence>
<organism evidence="3 4">
    <name type="scientific">Paramuricea clavata</name>
    <name type="common">Red gorgonian</name>
    <name type="synonym">Violescent sea-whip</name>
    <dbReference type="NCBI Taxonomy" id="317549"/>
    <lineage>
        <taxon>Eukaryota</taxon>
        <taxon>Metazoa</taxon>
        <taxon>Cnidaria</taxon>
        <taxon>Anthozoa</taxon>
        <taxon>Octocorallia</taxon>
        <taxon>Malacalcyonacea</taxon>
        <taxon>Plexauridae</taxon>
        <taxon>Paramuricea</taxon>
    </lineage>
</organism>
<dbReference type="OrthoDB" id="200954at2759"/>
<dbReference type="Proteomes" id="UP001152795">
    <property type="component" value="Unassembled WGS sequence"/>
</dbReference>
<dbReference type="PANTHER" id="PTHR12191:SF37">
    <property type="entry name" value="ZINC TRANSPORTER FOI"/>
    <property type="match status" value="1"/>
</dbReference>
<keyword evidence="4" id="KW-1185">Reference proteome</keyword>
<feature type="compositionally biased region" description="Basic residues" evidence="1">
    <location>
        <begin position="1"/>
        <end position="13"/>
    </location>
</feature>
<gene>
    <name evidence="3" type="ORF">PACLA_8A088817</name>
</gene>
<protein>
    <submittedName>
        <fullName evidence="3">Zinc transporter ZIP14</fullName>
    </submittedName>
</protein>
<evidence type="ECO:0000313" key="3">
    <source>
        <dbReference type="EMBL" id="CAB4028002.1"/>
    </source>
</evidence>
<dbReference type="InterPro" id="IPR050799">
    <property type="entry name" value="ZIP_Transporter"/>
</dbReference>
<comment type="caution">
    <text evidence="3">The sequence shown here is derived from an EMBL/GenBank/DDBJ whole genome shotgun (WGS) entry which is preliminary data.</text>
</comment>
<dbReference type="PANTHER" id="PTHR12191">
    <property type="entry name" value="SOLUTE CARRIER FAMILY 39"/>
    <property type="match status" value="1"/>
</dbReference>
<evidence type="ECO:0000313" key="4">
    <source>
        <dbReference type="Proteomes" id="UP001152795"/>
    </source>
</evidence>
<feature type="region of interest" description="Disordered" evidence="1">
    <location>
        <begin position="1"/>
        <end position="22"/>
    </location>
</feature>
<keyword evidence="2" id="KW-0812">Transmembrane</keyword>
<keyword evidence="2" id="KW-1133">Transmembrane helix</keyword>
<dbReference type="EMBL" id="CACRXK020015179">
    <property type="protein sequence ID" value="CAB4028002.1"/>
    <property type="molecule type" value="Genomic_DNA"/>
</dbReference>
<dbReference type="GO" id="GO:0140410">
    <property type="term" value="F:monoatomic cation:bicarbonate symporter activity"/>
    <property type="evidence" value="ECO:0007669"/>
    <property type="project" value="TreeGrafter"/>
</dbReference>
<dbReference type="GO" id="GO:0005886">
    <property type="term" value="C:plasma membrane"/>
    <property type="evidence" value="ECO:0007669"/>
    <property type="project" value="TreeGrafter"/>
</dbReference>
<sequence>MPHSLQRRYRRQTTGHDHGNETNKYQKCYSGDELFAIYQVERMTGFTLEKFQSLSSALLQQIESEACAESHDDHSSNDDVAAKHKWGYSVLAVAIISLLSLVGVAIIPFMNRIFYKISLVFFIALAIGTLAGDALLHLFPH</sequence>